<dbReference type="EMBL" id="QGKW02002228">
    <property type="protein sequence ID" value="KAF2539608.1"/>
    <property type="molecule type" value="Genomic_DNA"/>
</dbReference>
<dbReference type="Proteomes" id="UP000712281">
    <property type="component" value="Unassembled WGS sequence"/>
</dbReference>
<feature type="compositionally biased region" description="Pro residues" evidence="1">
    <location>
        <begin position="84"/>
        <end position="99"/>
    </location>
</feature>
<reference evidence="2" key="1">
    <citation type="submission" date="2019-12" db="EMBL/GenBank/DDBJ databases">
        <title>Genome sequencing and annotation of Brassica cretica.</title>
        <authorList>
            <person name="Studholme D.J."/>
            <person name="Sarris P.F."/>
        </authorList>
    </citation>
    <scope>NUCLEOTIDE SEQUENCE</scope>
    <source>
        <strain evidence="2">PFS-001/15</strain>
        <tissue evidence="2">Leaf</tissue>
    </source>
</reference>
<accession>A0A8S9G5M2</accession>
<evidence type="ECO:0000256" key="1">
    <source>
        <dbReference type="SAM" id="MobiDB-lite"/>
    </source>
</evidence>
<sequence length="380" mass="44024">MSFGGSHWCRPMAMDAHRLTDQDVDRSTDYSRLRSTSSAESTAECSARETDIDRPPSPPIDRRAPLTYRVRLPSIDSNRINALRPPPKPLANPPEPTPNPSDTTPEPIQVDKATEGRVLRKRKEKIPKHLKREATEKEMDGFTKRVLRIPVEKQFDEVYYTHRLWMFFRETKETEEDIRKMFHYIRERMKLRITLKKKSDPGKFAIPCMVNVVELGNVFGYIAACHCGAEYETEYSESIDTHTVTSIDSNESTMTDERYPTLLDGMQPVDHSTIPDQYYPDFAFQQPNKNRQVDYSIGSWADSGFHESFAVETVILSSNENPTEEYDELQRLLCRMKDIQPIPSTTRLHHRSTTSTQHRSIHTLIQQNDLLHRSIPYLVH</sequence>
<comment type="caution">
    <text evidence="2">The sequence shown here is derived from an EMBL/GenBank/DDBJ whole genome shotgun (WGS) entry which is preliminary data.</text>
</comment>
<feature type="compositionally biased region" description="Basic and acidic residues" evidence="1">
    <location>
        <begin position="20"/>
        <end position="32"/>
    </location>
</feature>
<evidence type="ECO:0000313" key="3">
    <source>
        <dbReference type="Proteomes" id="UP000712281"/>
    </source>
</evidence>
<organism evidence="2 3">
    <name type="scientific">Brassica cretica</name>
    <name type="common">Mustard</name>
    <dbReference type="NCBI Taxonomy" id="69181"/>
    <lineage>
        <taxon>Eukaryota</taxon>
        <taxon>Viridiplantae</taxon>
        <taxon>Streptophyta</taxon>
        <taxon>Embryophyta</taxon>
        <taxon>Tracheophyta</taxon>
        <taxon>Spermatophyta</taxon>
        <taxon>Magnoliopsida</taxon>
        <taxon>eudicotyledons</taxon>
        <taxon>Gunneridae</taxon>
        <taxon>Pentapetalae</taxon>
        <taxon>rosids</taxon>
        <taxon>malvids</taxon>
        <taxon>Brassicales</taxon>
        <taxon>Brassicaceae</taxon>
        <taxon>Brassiceae</taxon>
        <taxon>Brassica</taxon>
    </lineage>
</organism>
<feature type="compositionally biased region" description="Low complexity" evidence="1">
    <location>
        <begin position="33"/>
        <end position="45"/>
    </location>
</feature>
<evidence type="ECO:0000313" key="2">
    <source>
        <dbReference type="EMBL" id="KAF2539608.1"/>
    </source>
</evidence>
<proteinExistence type="predicted"/>
<protein>
    <submittedName>
        <fullName evidence="2">Uncharacterized protein</fullName>
    </submittedName>
</protein>
<gene>
    <name evidence="2" type="ORF">F2Q68_00021906</name>
</gene>
<feature type="compositionally biased region" description="Basic and acidic residues" evidence="1">
    <location>
        <begin position="46"/>
        <end position="64"/>
    </location>
</feature>
<name>A0A8S9G5M2_BRACR</name>
<dbReference type="AlphaFoldDB" id="A0A8S9G5M2"/>
<feature type="region of interest" description="Disordered" evidence="1">
    <location>
        <begin position="20"/>
        <end position="115"/>
    </location>
</feature>